<keyword evidence="3 8" id="KW-0813">Transport</keyword>
<keyword evidence="11" id="KW-1185">Reference proteome</keyword>
<dbReference type="PANTHER" id="PTHR30614">
    <property type="entry name" value="MEMBRANE COMPONENT OF AMINO ACID ABC TRANSPORTER"/>
    <property type="match status" value="1"/>
</dbReference>
<feature type="transmembrane region" description="Helical" evidence="8">
    <location>
        <begin position="181"/>
        <end position="206"/>
    </location>
</feature>
<name>A0ABS8K3Y8_9BURK</name>
<protein>
    <submittedName>
        <fullName evidence="10">Amino acid ABC transporter permease</fullName>
    </submittedName>
</protein>
<comment type="similarity">
    <text evidence="2">Belongs to the binding-protein-dependent transport system permease family. HisMQ subfamily.</text>
</comment>
<dbReference type="CDD" id="cd06261">
    <property type="entry name" value="TM_PBP2"/>
    <property type="match status" value="1"/>
</dbReference>
<dbReference type="InterPro" id="IPR000515">
    <property type="entry name" value="MetI-like"/>
</dbReference>
<dbReference type="PANTHER" id="PTHR30614:SF21">
    <property type="entry name" value="AMINO ACID ABC TRANSPORTER PERMEASE"/>
    <property type="match status" value="1"/>
</dbReference>
<dbReference type="InterPro" id="IPR010065">
    <property type="entry name" value="AA_ABC_transptr_permease_3TM"/>
</dbReference>
<keyword evidence="4" id="KW-1003">Cell membrane</keyword>
<sequence>MNRPPTLYEPAGPLGRKRQCVFSVVSALAVCALLLGIGMRLQSSGQFDADKWAIFLHWGTVRFLLDGLVSTIMAAACSALAAFVLALPLALWRLSMRPWVSRLAGAYIEFFRAIPLLLLILFMVIELPALRLDWPALGFLVFAMALHHSALTAEVVRAGILSLPRGQREAALALGMRPSQAMLLVVLPQALRSMLPALISSVLAIVQDTSLGYVIPYDELLHRSQDVSSYAPQSLLQAAFIVTMMYGLVSAVLLYLKRCVLRRQGRALARGVTKRTRTGAATVVEAAQDVCAPAAEVNSRE</sequence>
<dbReference type="EMBL" id="JAJITD010000021">
    <property type="protein sequence ID" value="MCC8396866.1"/>
    <property type="molecule type" value="Genomic_DNA"/>
</dbReference>
<evidence type="ECO:0000256" key="8">
    <source>
        <dbReference type="RuleBase" id="RU363032"/>
    </source>
</evidence>
<feature type="transmembrane region" description="Helical" evidence="8">
    <location>
        <begin position="104"/>
        <end position="125"/>
    </location>
</feature>
<dbReference type="Pfam" id="PF00528">
    <property type="entry name" value="BPD_transp_1"/>
    <property type="match status" value="1"/>
</dbReference>
<dbReference type="NCBIfam" id="TIGR01726">
    <property type="entry name" value="HEQRo_perm_3TM"/>
    <property type="match status" value="1"/>
</dbReference>
<reference evidence="10 11" key="1">
    <citation type="submission" date="2021-11" db="EMBL/GenBank/DDBJ databases">
        <authorList>
            <person name="Oh E.-T."/>
            <person name="Kim S.-B."/>
        </authorList>
    </citation>
    <scope>NUCLEOTIDE SEQUENCE [LARGE SCALE GENOMIC DNA]</scope>
    <source>
        <strain evidence="10 11">MMS20-SJTR3</strain>
    </source>
</reference>
<dbReference type="InterPro" id="IPR035906">
    <property type="entry name" value="MetI-like_sf"/>
</dbReference>
<proteinExistence type="inferred from homology"/>
<evidence type="ECO:0000256" key="2">
    <source>
        <dbReference type="ARBA" id="ARBA00010072"/>
    </source>
</evidence>
<feature type="transmembrane region" description="Helical" evidence="8">
    <location>
        <begin position="137"/>
        <end position="160"/>
    </location>
</feature>
<evidence type="ECO:0000256" key="7">
    <source>
        <dbReference type="ARBA" id="ARBA00023136"/>
    </source>
</evidence>
<feature type="transmembrane region" description="Helical" evidence="8">
    <location>
        <begin position="20"/>
        <end position="39"/>
    </location>
</feature>
<feature type="transmembrane region" description="Helical" evidence="8">
    <location>
        <begin position="68"/>
        <end position="92"/>
    </location>
</feature>
<comment type="subcellular location">
    <subcellularLocation>
        <location evidence="1">Cell inner membrane</location>
        <topology evidence="1">Multi-pass membrane protein</topology>
    </subcellularLocation>
    <subcellularLocation>
        <location evidence="8">Cell membrane</location>
        <topology evidence="8">Multi-pass membrane protein</topology>
    </subcellularLocation>
</comment>
<evidence type="ECO:0000256" key="5">
    <source>
        <dbReference type="ARBA" id="ARBA00022692"/>
    </source>
</evidence>
<keyword evidence="6 8" id="KW-1133">Transmembrane helix</keyword>
<feature type="transmembrane region" description="Helical" evidence="8">
    <location>
        <begin position="235"/>
        <end position="256"/>
    </location>
</feature>
<gene>
    <name evidence="10" type="ORF">LJ656_30245</name>
</gene>
<evidence type="ECO:0000256" key="6">
    <source>
        <dbReference type="ARBA" id="ARBA00022989"/>
    </source>
</evidence>
<keyword evidence="7 8" id="KW-0472">Membrane</keyword>
<evidence type="ECO:0000256" key="3">
    <source>
        <dbReference type="ARBA" id="ARBA00022448"/>
    </source>
</evidence>
<dbReference type="SUPFAM" id="SSF161098">
    <property type="entry name" value="MetI-like"/>
    <property type="match status" value="1"/>
</dbReference>
<evidence type="ECO:0000313" key="11">
    <source>
        <dbReference type="Proteomes" id="UP001431019"/>
    </source>
</evidence>
<accession>A0ABS8K3Y8</accession>
<evidence type="ECO:0000313" key="10">
    <source>
        <dbReference type="EMBL" id="MCC8396866.1"/>
    </source>
</evidence>
<comment type="caution">
    <text evidence="10">The sequence shown here is derived from an EMBL/GenBank/DDBJ whole genome shotgun (WGS) entry which is preliminary data.</text>
</comment>
<feature type="domain" description="ABC transmembrane type-1" evidence="9">
    <location>
        <begin position="68"/>
        <end position="254"/>
    </location>
</feature>
<evidence type="ECO:0000256" key="1">
    <source>
        <dbReference type="ARBA" id="ARBA00004429"/>
    </source>
</evidence>
<dbReference type="PROSITE" id="PS50928">
    <property type="entry name" value="ABC_TM1"/>
    <property type="match status" value="1"/>
</dbReference>
<evidence type="ECO:0000256" key="4">
    <source>
        <dbReference type="ARBA" id="ARBA00022475"/>
    </source>
</evidence>
<dbReference type="InterPro" id="IPR043429">
    <property type="entry name" value="ArtM/GltK/GlnP/TcyL/YhdX-like"/>
</dbReference>
<keyword evidence="5 8" id="KW-0812">Transmembrane</keyword>
<dbReference type="Proteomes" id="UP001431019">
    <property type="component" value="Unassembled WGS sequence"/>
</dbReference>
<dbReference type="Gene3D" id="1.10.3720.10">
    <property type="entry name" value="MetI-like"/>
    <property type="match status" value="1"/>
</dbReference>
<evidence type="ECO:0000259" key="9">
    <source>
        <dbReference type="PROSITE" id="PS50928"/>
    </source>
</evidence>
<organism evidence="10 11">
    <name type="scientific">Paraburkholderia sejongensis</name>
    <dbReference type="NCBI Taxonomy" id="2886946"/>
    <lineage>
        <taxon>Bacteria</taxon>
        <taxon>Pseudomonadati</taxon>
        <taxon>Pseudomonadota</taxon>
        <taxon>Betaproteobacteria</taxon>
        <taxon>Burkholderiales</taxon>
        <taxon>Burkholderiaceae</taxon>
        <taxon>Paraburkholderia</taxon>
    </lineage>
</organism>